<comment type="caution">
    <text evidence="2">The sequence shown here is derived from an EMBL/GenBank/DDBJ whole genome shotgun (WGS) entry which is preliminary data.</text>
</comment>
<dbReference type="AlphaFoldDB" id="A0A328DBE6"/>
<sequence>MLKLWRIIICGTIHWASPSISRKNPTKRKQSIKLFFFLFRFEPPTRSHHSQQSRKQGKDKPVQSHGSRRLPSNWDRYEEAEEGYELDSGNVVPRESLSEAGSDVVAPKSKGADYAYLISEAKAQSGYSSQSEPLFDDVLHDFYQGFGPLLSTKGQSIASWIADDIFGSEDKAPPPDEATFLSLNLHTLAEQLAKATLSERLFIDPDLPELLMEELQKLSENKHEEAPAKRTSGLAEEVFDVLATKTVSEDSKSLHNFVGSPSDRTSTATSSSCKIYVLTGEVSKSTGSAKDEALERTEMGQTGMQRYTPEFNTKSVAKKPSKFEAEDELDMLLGSFTDKPLESERVEESHRGSFLPQKHASSSSSLPERASSSQKVPNLSVPRDMKLEDCVDDLLNETSILTINKSKGSPADEAKAVTRSNKLSDDFDSWFDTI</sequence>
<feature type="compositionally biased region" description="Low complexity" evidence="1">
    <location>
        <begin position="361"/>
        <end position="373"/>
    </location>
</feature>
<feature type="region of interest" description="Disordered" evidence="1">
    <location>
        <begin position="45"/>
        <end position="74"/>
    </location>
</feature>
<evidence type="ECO:0000256" key="1">
    <source>
        <dbReference type="SAM" id="MobiDB-lite"/>
    </source>
</evidence>
<dbReference type="EMBL" id="NQVE01000183">
    <property type="protein sequence ID" value="RAL41679.1"/>
    <property type="molecule type" value="Genomic_DNA"/>
</dbReference>
<accession>A0A328DBE6</accession>
<evidence type="ECO:0000313" key="2">
    <source>
        <dbReference type="EMBL" id="RAL41679.1"/>
    </source>
</evidence>
<proteinExistence type="predicted"/>
<feature type="compositionally biased region" description="Basic residues" evidence="1">
    <location>
        <begin position="46"/>
        <end position="55"/>
    </location>
</feature>
<reference evidence="2 3" key="1">
    <citation type="submission" date="2018-06" db="EMBL/GenBank/DDBJ databases">
        <title>The Genome of Cuscuta australis (Dodder) Provides Insight into the Evolution of Plant Parasitism.</title>
        <authorList>
            <person name="Liu H."/>
        </authorList>
    </citation>
    <scope>NUCLEOTIDE SEQUENCE [LARGE SCALE GENOMIC DNA]</scope>
    <source>
        <strain evidence="3">cv. Yunnan</strain>
        <tissue evidence="2">Vines</tissue>
    </source>
</reference>
<dbReference type="Proteomes" id="UP000249390">
    <property type="component" value="Unassembled WGS sequence"/>
</dbReference>
<dbReference type="PANTHER" id="PTHR37260">
    <property type="entry name" value="PHOSPHORELAY PROTEIN"/>
    <property type="match status" value="1"/>
</dbReference>
<organism evidence="2 3">
    <name type="scientific">Cuscuta australis</name>
    <dbReference type="NCBI Taxonomy" id="267555"/>
    <lineage>
        <taxon>Eukaryota</taxon>
        <taxon>Viridiplantae</taxon>
        <taxon>Streptophyta</taxon>
        <taxon>Embryophyta</taxon>
        <taxon>Tracheophyta</taxon>
        <taxon>Spermatophyta</taxon>
        <taxon>Magnoliopsida</taxon>
        <taxon>eudicotyledons</taxon>
        <taxon>Gunneridae</taxon>
        <taxon>Pentapetalae</taxon>
        <taxon>asterids</taxon>
        <taxon>lamiids</taxon>
        <taxon>Solanales</taxon>
        <taxon>Convolvulaceae</taxon>
        <taxon>Cuscuteae</taxon>
        <taxon>Cuscuta</taxon>
        <taxon>Cuscuta subgen. Grammica</taxon>
        <taxon>Cuscuta sect. Cleistogrammica</taxon>
    </lineage>
</organism>
<evidence type="ECO:0000313" key="3">
    <source>
        <dbReference type="Proteomes" id="UP000249390"/>
    </source>
</evidence>
<gene>
    <name evidence="2" type="ORF">DM860_008861</name>
</gene>
<keyword evidence="3" id="KW-1185">Reference proteome</keyword>
<feature type="compositionally biased region" description="Basic and acidic residues" evidence="1">
    <location>
        <begin position="342"/>
        <end position="351"/>
    </location>
</feature>
<dbReference type="InterPro" id="IPR053342">
    <property type="entry name" value="Exosome_cofactor/PTGS_suppr"/>
</dbReference>
<dbReference type="PANTHER" id="PTHR37260:SF2">
    <property type="entry name" value="PROTEIN ECERIFERUM 16"/>
    <property type="match status" value="1"/>
</dbReference>
<protein>
    <submittedName>
        <fullName evidence="2">Uncharacterized protein</fullName>
    </submittedName>
</protein>
<feature type="region of interest" description="Disordered" evidence="1">
    <location>
        <begin position="342"/>
        <end position="383"/>
    </location>
</feature>
<name>A0A328DBE6_9ASTE</name>